<dbReference type="Proteomes" id="UP000821866">
    <property type="component" value="Chromosome 1"/>
</dbReference>
<proteinExistence type="predicted"/>
<organism evidence="2 3">
    <name type="scientific">Rhipicephalus microplus</name>
    <name type="common">Cattle tick</name>
    <name type="synonym">Boophilus microplus</name>
    <dbReference type="NCBI Taxonomy" id="6941"/>
    <lineage>
        <taxon>Eukaryota</taxon>
        <taxon>Metazoa</taxon>
        <taxon>Ecdysozoa</taxon>
        <taxon>Arthropoda</taxon>
        <taxon>Chelicerata</taxon>
        <taxon>Arachnida</taxon>
        <taxon>Acari</taxon>
        <taxon>Parasitiformes</taxon>
        <taxon>Ixodida</taxon>
        <taxon>Ixodoidea</taxon>
        <taxon>Ixodidae</taxon>
        <taxon>Rhipicephalinae</taxon>
        <taxon>Rhipicephalus</taxon>
        <taxon>Boophilus</taxon>
    </lineage>
</organism>
<dbReference type="AlphaFoldDB" id="A0A9J6F079"/>
<evidence type="ECO:0000313" key="3">
    <source>
        <dbReference type="Proteomes" id="UP000821866"/>
    </source>
</evidence>
<feature type="compositionally biased region" description="Basic and acidic residues" evidence="1">
    <location>
        <begin position="143"/>
        <end position="155"/>
    </location>
</feature>
<protein>
    <submittedName>
        <fullName evidence="2">Uncharacterized protein</fullName>
    </submittedName>
</protein>
<reference evidence="2" key="2">
    <citation type="submission" date="2021-09" db="EMBL/GenBank/DDBJ databases">
        <authorList>
            <person name="Jia N."/>
            <person name="Wang J."/>
            <person name="Shi W."/>
            <person name="Du L."/>
            <person name="Sun Y."/>
            <person name="Zhan W."/>
            <person name="Jiang J."/>
            <person name="Wang Q."/>
            <person name="Zhang B."/>
            <person name="Ji P."/>
            <person name="Sakyi L.B."/>
            <person name="Cui X."/>
            <person name="Yuan T."/>
            <person name="Jiang B."/>
            <person name="Yang W."/>
            <person name="Lam T.T.-Y."/>
            <person name="Chang Q."/>
            <person name="Ding S."/>
            <person name="Wang X."/>
            <person name="Zhu J."/>
            <person name="Ruan X."/>
            <person name="Zhao L."/>
            <person name="Wei J."/>
            <person name="Que T."/>
            <person name="Du C."/>
            <person name="Cheng J."/>
            <person name="Dai P."/>
            <person name="Han X."/>
            <person name="Huang E."/>
            <person name="Gao Y."/>
            <person name="Liu J."/>
            <person name="Shao H."/>
            <person name="Ye R."/>
            <person name="Li L."/>
            <person name="Wei W."/>
            <person name="Wang X."/>
            <person name="Wang C."/>
            <person name="Huo Q."/>
            <person name="Li W."/>
            <person name="Guo W."/>
            <person name="Chen H."/>
            <person name="Chen S."/>
            <person name="Zhou L."/>
            <person name="Zhou L."/>
            <person name="Ni X."/>
            <person name="Tian J."/>
            <person name="Zhou Y."/>
            <person name="Sheng Y."/>
            <person name="Liu T."/>
            <person name="Pan Y."/>
            <person name="Xia L."/>
            <person name="Li J."/>
            <person name="Zhao F."/>
            <person name="Cao W."/>
        </authorList>
    </citation>
    <scope>NUCLEOTIDE SEQUENCE</scope>
    <source>
        <strain evidence="2">Rmic-2018</strain>
        <tissue evidence="2">Larvae</tissue>
    </source>
</reference>
<reference evidence="2" key="1">
    <citation type="journal article" date="2020" name="Cell">
        <title>Large-Scale Comparative Analyses of Tick Genomes Elucidate Their Genetic Diversity and Vector Capacities.</title>
        <authorList>
            <consortium name="Tick Genome and Microbiome Consortium (TIGMIC)"/>
            <person name="Jia N."/>
            <person name="Wang J."/>
            <person name="Shi W."/>
            <person name="Du L."/>
            <person name="Sun Y."/>
            <person name="Zhan W."/>
            <person name="Jiang J.F."/>
            <person name="Wang Q."/>
            <person name="Zhang B."/>
            <person name="Ji P."/>
            <person name="Bell-Sakyi L."/>
            <person name="Cui X.M."/>
            <person name="Yuan T.T."/>
            <person name="Jiang B.G."/>
            <person name="Yang W.F."/>
            <person name="Lam T.T."/>
            <person name="Chang Q.C."/>
            <person name="Ding S.J."/>
            <person name="Wang X.J."/>
            <person name="Zhu J.G."/>
            <person name="Ruan X.D."/>
            <person name="Zhao L."/>
            <person name="Wei J.T."/>
            <person name="Ye R.Z."/>
            <person name="Que T.C."/>
            <person name="Du C.H."/>
            <person name="Zhou Y.H."/>
            <person name="Cheng J.X."/>
            <person name="Dai P.F."/>
            <person name="Guo W.B."/>
            <person name="Han X.H."/>
            <person name="Huang E.J."/>
            <person name="Li L.F."/>
            <person name="Wei W."/>
            <person name="Gao Y.C."/>
            <person name="Liu J.Z."/>
            <person name="Shao H.Z."/>
            <person name="Wang X."/>
            <person name="Wang C.C."/>
            <person name="Yang T.C."/>
            <person name="Huo Q.B."/>
            <person name="Li W."/>
            <person name="Chen H.Y."/>
            <person name="Chen S.E."/>
            <person name="Zhou L.G."/>
            <person name="Ni X.B."/>
            <person name="Tian J.H."/>
            <person name="Sheng Y."/>
            <person name="Liu T."/>
            <person name="Pan Y.S."/>
            <person name="Xia L.Y."/>
            <person name="Li J."/>
            <person name="Zhao F."/>
            <person name="Cao W.C."/>
        </authorList>
    </citation>
    <scope>NUCLEOTIDE SEQUENCE</scope>
    <source>
        <strain evidence="2">Rmic-2018</strain>
    </source>
</reference>
<comment type="caution">
    <text evidence="2">The sequence shown here is derived from an EMBL/GenBank/DDBJ whole genome shotgun (WGS) entry which is preliminary data.</text>
</comment>
<accession>A0A9J6F079</accession>
<sequence length="305" mass="34571">MLSVPYSDPYANEGLSNTEVPQAYTQLLAFGPKHCIEPGMNRAEKLATTKTVSRQAPDDEKARQQCRAFEALKTRRILPKFRRLDDVPTVASMDVATCEDISFLVRRVVREELVRLEGGDVHHQCSFAACPEPPPYWMRERHAENRPRTETEDFTPRLPFSPTGRGHHRMSSSRRAAADLRSSSTRPLPEDYYASSQNVPAERDPSARTSAAYAAANHHNALLFFPLLTKHLEQCVQHLLPPHFREYAQLLPQPSKVLSSLPLRKKTVVGHAEPVMKQTHLMPKFRLENLADPFDMSPGWLNTSE</sequence>
<evidence type="ECO:0000256" key="1">
    <source>
        <dbReference type="SAM" id="MobiDB-lite"/>
    </source>
</evidence>
<name>A0A9J6F079_RHIMP</name>
<keyword evidence="3" id="KW-1185">Reference proteome</keyword>
<feature type="region of interest" description="Disordered" evidence="1">
    <location>
        <begin position="143"/>
        <end position="207"/>
    </location>
</feature>
<evidence type="ECO:0000313" key="2">
    <source>
        <dbReference type="EMBL" id="KAH8039616.1"/>
    </source>
</evidence>
<gene>
    <name evidence="2" type="ORF">HPB51_007816</name>
</gene>
<dbReference type="EMBL" id="JABSTU010000001">
    <property type="protein sequence ID" value="KAH8039616.1"/>
    <property type="molecule type" value="Genomic_DNA"/>
</dbReference>
<feature type="compositionally biased region" description="Low complexity" evidence="1">
    <location>
        <begin position="173"/>
        <end position="186"/>
    </location>
</feature>